<dbReference type="GO" id="GO:0005506">
    <property type="term" value="F:iron ion binding"/>
    <property type="evidence" value="ECO:0007669"/>
    <property type="project" value="InterPro"/>
</dbReference>
<evidence type="ECO:0000256" key="1">
    <source>
        <dbReference type="ARBA" id="ARBA00001971"/>
    </source>
</evidence>
<dbReference type="InterPro" id="IPR001128">
    <property type="entry name" value="Cyt_P450"/>
</dbReference>
<dbReference type="InterPro" id="IPR002401">
    <property type="entry name" value="Cyt_P450_E_grp-I"/>
</dbReference>
<evidence type="ECO:0000256" key="3">
    <source>
        <dbReference type="ARBA" id="ARBA00010617"/>
    </source>
</evidence>
<name>A0A7J6V9N6_THATH</name>
<dbReference type="Pfam" id="PF00067">
    <property type="entry name" value="p450"/>
    <property type="match status" value="1"/>
</dbReference>
<evidence type="ECO:0000313" key="13">
    <source>
        <dbReference type="EMBL" id="KAF5181759.1"/>
    </source>
</evidence>
<comment type="subcellular location">
    <subcellularLocation>
        <location evidence="2">Membrane</location>
        <topology evidence="2">Single-pass membrane protein</topology>
    </subcellularLocation>
</comment>
<keyword evidence="6" id="KW-0479">Metal-binding</keyword>
<evidence type="ECO:0000256" key="10">
    <source>
        <dbReference type="ARBA" id="ARBA00023004"/>
    </source>
</evidence>
<dbReference type="GO" id="GO:0016705">
    <property type="term" value="F:oxidoreductase activity, acting on paired donors, with incorporation or reduction of molecular oxygen"/>
    <property type="evidence" value="ECO:0007669"/>
    <property type="project" value="InterPro"/>
</dbReference>
<dbReference type="GO" id="GO:0044550">
    <property type="term" value="P:secondary metabolite biosynthetic process"/>
    <property type="evidence" value="ECO:0007669"/>
    <property type="project" value="UniProtKB-ARBA"/>
</dbReference>
<accession>A0A7J6V9N6</accession>
<evidence type="ECO:0000256" key="5">
    <source>
        <dbReference type="ARBA" id="ARBA00022692"/>
    </source>
</evidence>
<reference evidence="13 14" key="1">
    <citation type="submission" date="2020-06" db="EMBL/GenBank/DDBJ databases">
        <title>Transcriptomic and genomic resources for Thalictrum thalictroides and T. hernandezii: Facilitating candidate gene discovery in an emerging model plant lineage.</title>
        <authorList>
            <person name="Arias T."/>
            <person name="Riano-Pachon D.M."/>
            <person name="Di Stilio V.S."/>
        </authorList>
    </citation>
    <scope>NUCLEOTIDE SEQUENCE [LARGE SCALE GENOMIC DNA]</scope>
    <source>
        <strain evidence="14">cv. WT478/WT964</strain>
        <tissue evidence="13">Leaves</tissue>
    </source>
</reference>
<dbReference type="GO" id="GO:0004497">
    <property type="term" value="F:monooxygenase activity"/>
    <property type="evidence" value="ECO:0007669"/>
    <property type="project" value="UniProtKB-KW"/>
</dbReference>
<comment type="cofactor">
    <cofactor evidence="1">
        <name>heme</name>
        <dbReference type="ChEBI" id="CHEBI:30413"/>
    </cofactor>
</comment>
<dbReference type="AlphaFoldDB" id="A0A7J6V9N6"/>
<protein>
    <submittedName>
        <fullName evidence="13">Flavonoid 3',5'-hydroxylase</fullName>
    </submittedName>
</protein>
<dbReference type="PANTHER" id="PTHR47944:SF18">
    <property type="entry name" value="FLAVONOID 3'-MONOOXYGENASE"/>
    <property type="match status" value="1"/>
</dbReference>
<keyword evidence="10" id="KW-0408">Iron</keyword>
<dbReference type="GO" id="GO:0020037">
    <property type="term" value="F:heme binding"/>
    <property type="evidence" value="ECO:0007669"/>
    <property type="project" value="InterPro"/>
</dbReference>
<evidence type="ECO:0000256" key="7">
    <source>
        <dbReference type="ARBA" id="ARBA00022857"/>
    </source>
</evidence>
<dbReference type="SUPFAM" id="SSF48264">
    <property type="entry name" value="Cytochrome P450"/>
    <property type="match status" value="1"/>
</dbReference>
<keyword evidence="7" id="KW-0521">NADP</keyword>
<keyword evidence="4" id="KW-0349">Heme</keyword>
<keyword evidence="14" id="KW-1185">Reference proteome</keyword>
<evidence type="ECO:0000256" key="9">
    <source>
        <dbReference type="ARBA" id="ARBA00023002"/>
    </source>
</evidence>
<dbReference type="InterPro" id="IPR036396">
    <property type="entry name" value="Cyt_P450_sf"/>
</dbReference>
<sequence length="388" mass="43380">MSTATYLFFILSSSRSADHRLPPGPKGWPVIGALPLLGNMPHVALAELSNKYGPIMYLKLGACGMVVVSTPDTAREFLKTQDMNFCNRPPFAGSTYLVYNRQDMAFADYGPKWKLLRKLSTLYMLGGKAIEGLASARRVELGHMLKDMYASSCQGERVVVSELCLGTIANLISQVILSRRVFDTKGTGSKEFKDLVDELMELFGSFDIGDFLPSIAWMDIKGLIKRMKNVNKKFDALFEKMFKEHRETKHERLEKPDFLDVLVDQMDNHGEEKLTDANIKALLVNMFTAGTDTTASSIEWALTEMIKNPRIFARAQAEMDQVIGKSRAKMAMVMFENILGTMVHSFDWMVPEEETINMDEAFGLALSKAVPLAAIVTPRLPPSVYGSF</sequence>
<dbReference type="Proteomes" id="UP000554482">
    <property type="component" value="Unassembled WGS sequence"/>
</dbReference>
<comment type="caution">
    <text evidence="13">The sequence shown here is derived from an EMBL/GenBank/DDBJ whole genome shotgun (WGS) entry which is preliminary data.</text>
</comment>
<evidence type="ECO:0000313" key="14">
    <source>
        <dbReference type="Proteomes" id="UP000554482"/>
    </source>
</evidence>
<gene>
    <name evidence="13" type="ORF">FRX31_028657</name>
</gene>
<evidence type="ECO:0000256" key="12">
    <source>
        <dbReference type="ARBA" id="ARBA00023136"/>
    </source>
</evidence>
<keyword evidence="12" id="KW-0472">Membrane</keyword>
<keyword evidence="5" id="KW-0812">Transmembrane</keyword>
<keyword evidence="9" id="KW-0560">Oxidoreductase</keyword>
<evidence type="ECO:0000256" key="6">
    <source>
        <dbReference type="ARBA" id="ARBA00022723"/>
    </source>
</evidence>
<evidence type="ECO:0000256" key="11">
    <source>
        <dbReference type="ARBA" id="ARBA00023033"/>
    </source>
</evidence>
<comment type="similarity">
    <text evidence="3">Belongs to the cytochrome P450 family.</text>
</comment>
<keyword evidence="11" id="KW-0503">Monooxygenase</keyword>
<evidence type="ECO:0000256" key="8">
    <source>
        <dbReference type="ARBA" id="ARBA00022989"/>
    </source>
</evidence>
<keyword evidence="8" id="KW-1133">Transmembrane helix</keyword>
<dbReference type="EMBL" id="JABWDY010035765">
    <property type="protein sequence ID" value="KAF5181759.1"/>
    <property type="molecule type" value="Genomic_DNA"/>
</dbReference>
<dbReference type="OrthoDB" id="2789670at2759"/>
<dbReference type="PANTHER" id="PTHR47944">
    <property type="entry name" value="CYTOCHROME P450 98A9"/>
    <property type="match status" value="1"/>
</dbReference>
<dbReference type="PRINTS" id="PR00463">
    <property type="entry name" value="EP450I"/>
</dbReference>
<dbReference type="GO" id="GO:0016020">
    <property type="term" value="C:membrane"/>
    <property type="evidence" value="ECO:0007669"/>
    <property type="project" value="UniProtKB-SubCell"/>
</dbReference>
<evidence type="ECO:0000256" key="4">
    <source>
        <dbReference type="ARBA" id="ARBA00022617"/>
    </source>
</evidence>
<organism evidence="13 14">
    <name type="scientific">Thalictrum thalictroides</name>
    <name type="common">Rue-anemone</name>
    <name type="synonym">Anemone thalictroides</name>
    <dbReference type="NCBI Taxonomy" id="46969"/>
    <lineage>
        <taxon>Eukaryota</taxon>
        <taxon>Viridiplantae</taxon>
        <taxon>Streptophyta</taxon>
        <taxon>Embryophyta</taxon>
        <taxon>Tracheophyta</taxon>
        <taxon>Spermatophyta</taxon>
        <taxon>Magnoliopsida</taxon>
        <taxon>Ranunculales</taxon>
        <taxon>Ranunculaceae</taxon>
        <taxon>Thalictroideae</taxon>
        <taxon>Thalictrum</taxon>
    </lineage>
</organism>
<proteinExistence type="inferred from homology"/>
<evidence type="ECO:0000256" key="2">
    <source>
        <dbReference type="ARBA" id="ARBA00004167"/>
    </source>
</evidence>
<dbReference type="Gene3D" id="1.10.630.10">
    <property type="entry name" value="Cytochrome P450"/>
    <property type="match status" value="1"/>
</dbReference>